<sequence length="530" mass="59122">MAHFPEAGGDKGREREPDAPISNERYRDMQADGGNPSKKASPPTSIKAFAAARRRERAASITDSDSTDSESETASLRRILSPSKISYMSDKFPTIDDSSESSSSEEPDEARVRLERNQPQQRLYIDFDFLEKSIYANRPTGVSDEVSSPQGGNLLSVPGANDIPSSPRVKARSNLFKPNRFSFFSSSLDSTIHAPELADLVLPGEEIRSLFTIPEDEGGAWWLDCQNATKDEVQNICTAFGVHPLIIEDIVTKDAHEKIEMFSSYYLVSFRSFYTVTEDNGGVEYEPFNMYILVFRQGTLSFSFAPNSHALYVRQRITALKEHVSLSSDWICYALIDNIVDEFGPVIRQIEHDVDTLEDDVFIMRDFDSTSFLLRIGQVRNNIIALLRLLGGKPDVLRSFTKRCNENYIITPGMDIGMYLDDIQDHVVTMVANLGHFENILSRAHSNYLATVTVNGLNQGSTTNDVLGKIVLLTSIFVPLHLVSLVFGMNVPVPFKGVAHSNLAPFFGIIGVMAVMGVVVMAWARHNRWI</sequence>
<feature type="transmembrane region" description="Helical" evidence="7">
    <location>
        <begin position="470"/>
        <end position="491"/>
    </location>
</feature>
<evidence type="ECO:0000256" key="7">
    <source>
        <dbReference type="SAM" id="Phobius"/>
    </source>
</evidence>
<keyword evidence="5 7" id="KW-0472">Membrane</keyword>
<dbReference type="PANTHER" id="PTHR21535:SF55">
    <property type="entry name" value="MAGNESIUM TRANSPORTER ALR1-RELATED"/>
    <property type="match status" value="1"/>
</dbReference>
<feature type="region of interest" description="Disordered" evidence="6">
    <location>
        <begin position="1"/>
        <end position="117"/>
    </location>
</feature>
<dbReference type="SUPFAM" id="SSF144083">
    <property type="entry name" value="Magnesium transport protein CorA, transmembrane region"/>
    <property type="match status" value="1"/>
</dbReference>
<evidence type="ECO:0000256" key="3">
    <source>
        <dbReference type="ARBA" id="ARBA00022692"/>
    </source>
</evidence>
<dbReference type="Gene3D" id="1.20.58.340">
    <property type="entry name" value="Magnesium transport protein CorA, transmembrane region"/>
    <property type="match status" value="2"/>
</dbReference>
<feature type="compositionally biased region" description="Basic and acidic residues" evidence="6">
    <location>
        <begin position="8"/>
        <end position="30"/>
    </location>
</feature>
<dbReference type="Proteomes" id="UP000775872">
    <property type="component" value="Unassembled WGS sequence"/>
</dbReference>
<evidence type="ECO:0000256" key="4">
    <source>
        <dbReference type="ARBA" id="ARBA00022989"/>
    </source>
</evidence>
<dbReference type="GO" id="GO:0005886">
    <property type="term" value="C:plasma membrane"/>
    <property type="evidence" value="ECO:0007669"/>
    <property type="project" value="TreeGrafter"/>
</dbReference>
<comment type="similarity">
    <text evidence="2">Belongs to the CorA metal ion transporter (MIT) (TC 1.A.35) family.</text>
</comment>
<dbReference type="OrthoDB" id="29879at2759"/>
<proteinExistence type="inferred from homology"/>
<dbReference type="AlphaFoldDB" id="A0A9N9Z7I5"/>
<dbReference type="EMBL" id="CABFOC020000038">
    <property type="protein sequence ID" value="CAH0050850.1"/>
    <property type="molecule type" value="Genomic_DNA"/>
</dbReference>
<dbReference type="PANTHER" id="PTHR21535">
    <property type="entry name" value="MAGNESIUM AND COBALT TRANSPORT PROTEIN/MITOCHONDRIAL IMPORT INNER MEMBRANE TRANSLOCASE SUBUNIT TIM8"/>
    <property type="match status" value="1"/>
</dbReference>
<feature type="compositionally biased region" description="Acidic residues" evidence="6">
    <location>
        <begin position="97"/>
        <end position="108"/>
    </location>
</feature>
<evidence type="ECO:0000313" key="9">
    <source>
        <dbReference type="Proteomes" id="UP000775872"/>
    </source>
</evidence>
<dbReference type="GO" id="GO:0015095">
    <property type="term" value="F:magnesium ion transmembrane transporter activity"/>
    <property type="evidence" value="ECO:0007669"/>
    <property type="project" value="InterPro"/>
</dbReference>
<dbReference type="InterPro" id="IPR002523">
    <property type="entry name" value="MgTranspt_CorA/ZnTranspt_ZntB"/>
</dbReference>
<evidence type="ECO:0000256" key="6">
    <source>
        <dbReference type="SAM" id="MobiDB-lite"/>
    </source>
</evidence>
<evidence type="ECO:0000256" key="1">
    <source>
        <dbReference type="ARBA" id="ARBA00004141"/>
    </source>
</evidence>
<dbReference type="CDD" id="cd12829">
    <property type="entry name" value="Alr1p-like"/>
    <property type="match status" value="1"/>
</dbReference>
<dbReference type="InterPro" id="IPR045863">
    <property type="entry name" value="CorA_TM1_TM2"/>
</dbReference>
<accession>A0A9N9Z7I5</accession>
<dbReference type="GO" id="GO:0010961">
    <property type="term" value="P:intracellular magnesium ion homeostasis"/>
    <property type="evidence" value="ECO:0007669"/>
    <property type="project" value="TreeGrafter"/>
</dbReference>
<name>A0A9N9Z7I5_9HYPO</name>
<reference evidence="8" key="1">
    <citation type="submission" date="2021-10" db="EMBL/GenBank/DDBJ databases">
        <authorList>
            <person name="Piombo E."/>
        </authorList>
    </citation>
    <scope>NUCLEOTIDE SEQUENCE</scope>
</reference>
<keyword evidence="9" id="KW-1185">Reference proteome</keyword>
<comment type="caution">
    <text evidence="8">The sequence shown here is derived from an EMBL/GenBank/DDBJ whole genome shotgun (WGS) entry which is preliminary data.</text>
</comment>
<protein>
    <submittedName>
        <fullName evidence="8">Uncharacterized protein</fullName>
    </submittedName>
</protein>
<dbReference type="Gene3D" id="3.30.460.20">
    <property type="entry name" value="CorA soluble domain-like"/>
    <property type="match status" value="1"/>
</dbReference>
<evidence type="ECO:0000313" key="8">
    <source>
        <dbReference type="EMBL" id="CAH0050850.1"/>
    </source>
</evidence>
<comment type="subcellular location">
    <subcellularLocation>
        <location evidence="1">Membrane</location>
        <topology evidence="1">Multi-pass membrane protein</topology>
    </subcellularLocation>
</comment>
<dbReference type="InterPro" id="IPR045861">
    <property type="entry name" value="CorA_cytoplasmic_dom"/>
</dbReference>
<feature type="transmembrane region" description="Helical" evidence="7">
    <location>
        <begin position="503"/>
        <end position="524"/>
    </location>
</feature>
<keyword evidence="3 7" id="KW-0812">Transmembrane</keyword>
<keyword evidence="4 7" id="KW-1133">Transmembrane helix</keyword>
<evidence type="ECO:0000256" key="5">
    <source>
        <dbReference type="ARBA" id="ARBA00023136"/>
    </source>
</evidence>
<organism evidence="8 9">
    <name type="scientific">Clonostachys solani</name>
    <dbReference type="NCBI Taxonomy" id="160281"/>
    <lineage>
        <taxon>Eukaryota</taxon>
        <taxon>Fungi</taxon>
        <taxon>Dikarya</taxon>
        <taxon>Ascomycota</taxon>
        <taxon>Pezizomycotina</taxon>
        <taxon>Sordariomycetes</taxon>
        <taxon>Hypocreomycetidae</taxon>
        <taxon>Hypocreales</taxon>
        <taxon>Bionectriaceae</taxon>
        <taxon>Clonostachys</taxon>
    </lineage>
</organism>
<dbReference type="SUPFAM" id="SSF143865">
    <property type="entry name" value="CorA soluble domain-like"/>
    <property type="match status" value="1"/>
</dbReference>
<evidence type="ECO:0000256" key="2">
    <source>
        <dbReference type="ARBA" id="ARBA00009765"/>
    </source>
</evidence>
<gene>
    <name evidence="8" type="ORF">CSOL1703_00014096</name>
</gene>
<dbReference type="InterPro" id="IPR044089">
    <property type="entry name" value="Alr1-like"/>
</dbReference>
<dbReference type="Pfam" id="PF01544">
    <property type="entry name" value="CorA"/>
    <property type="match status" value="1"/>
</dbReference>